<dbReference type="AlphaFoldDB" id="A0A0F9F4X8"/>
<proteinExistence type="predicted"/>
<accession>A0A0F9F4X8</accession>
<name>A0A0F9F4X8_9ZZZZ</name>
<evidence type="ECO:0000313" key="2">
    <source>
        <dbReference type="EMBL" id="KKL46147.1"/>
    </source>
</evidence>
<organism evidence="2">
    <name type="scientific">marine sediment metagenome</name>
    <dbReference type="NCBI Taxonomy" id="412755"/>
    <lineage>
        <taxon>unclassified sequences</taxon>
        <taxon>metagenomes</taxon>
        <taxon>ecological metagenomes</taxon>
    </lineage>
</organism>
<dbReference type="EMBL" id="LAZR01034140">
    <property type="protein sequence ID" value="KKL46147.1"/>
    <property type="molecule type" value="Genomic_DNA"/>
</dbReference>
<comment type="caution">
    <text evidence="2">The sequence shown here is derived from an EMBL/GenBank/DDBJ whole genome shotgun (WGS) entry which is preliminary data.</text>
</comment>
<evidence type="ECO:0000256" key="1">
    <source>
        <dbReference type="SAM" id="Coils"/>
    </source>
</evidence>
<feature type="coiled-coil region" evidence="1">
    <location>
        <begin position="61"/>
        <end position="95"/>
    </location>
</feature>
<sequence>MVLNILDKISRYINRFHFEYQNIATDIANGKLCKYKDVLSALELIDLEEEERTYQLLYLVSDALRREIDRMKQCQQEEEREKEEREMQLREEMKKWVHKRSPNSMWEDKADDDDFKYLFR</sequence>
<reference evidence="2" key="1">
    <citation type="journal article" date="2015" name="Nature">
        <title>Complex archaea that bridge the gap between prokaryotes and eukaryotes.</title>
        <authorList>
            <person name="Spang A."/>
            <person name="Saw J.H."/>
            <person name="Jorgensen S.L."/>
            <person name="Zaremba-Niedzwiedzka K."/>
            <person name="Martijn J."/>
            <person name="Lind A.E."/>
            <person name="van Eijk R."/>
            <person name="Schleper C."/>
            <person name="Guy L."/>
            <person name="Ettema T.J."/>
        </authorList>
    </citation>
    <scope>NUCLEOTIDE SEQUENCE</scope>
</reference>
<protein>
    <submittedName>
        <fullName evidence="2">Uncharacterized protein</fullName>
    </submittedName>
</protein>
<gene>
    <name evidence="2" type="ORF">LCGC14_2348480</name>
</gene>
<keyword evidence="1" id="KW-0175">Coiled coil</keyword>